<sequence length="15" mass="1973">MMGYYIYCTFYSFKR</sequence>
<reference evidence="1" key="1">
    <citation type="submission" date="2014-09" db="EMBL/GenBank/DDBJ databases">
        <authorList>
            <person name="Magalhaes I.L.F."/>
            <person name="Oliveira U."/>
            <person name="Santos F.R."/>
            <person name="Vidigal T.H.D.A."/>
            <person name="Brescovit A.D."/>
            <person name="Santos A.J."/>
        </authorList>
    </citation>
    <scope>NUCLEOTIDE SEQUENCE</scope>
    <source>
        <tissue evidence="1">Shoot tissue taken approximately 20 cm above the soil surface</tissue>
    </source>
</reference>
<name>A0A0A8YQ44_ARUDO</name>
<accession>A0A0A8YQ44</accession>
<reference evidence="1" key="2">
    <citation type="journal article" date="2015" name="Data Brief">
        <title>Shoot transcriptome of the giant reed, Arundo donax.</title>
        <authorList>
            <person name="Barrero R.A."/>
            <person name="Guerrero F.D."/>
            <person name="Moolhuijzen P."/>
            <person name="Goolsby J.A."/>
            <person name="Tidwell J."/>
            <person name="Bellgard S.E."/>
            <person name="Bellgard M.I."/>
        </authorList>
    </citation>
    <scope>NUCLEOTIDE SEQUENCE</scope>
    <source>
        <tissue evidence="1">Shoot tissue taken approximately 20 cm above the soil surface</tissue>
    </source>
</reference>
<evidence type="ECO:0000313" key="1">
    <source>
        <dbReference type="EMBL" id="JAD27903.1"/>
    </source>
</evidence>
<dbReference type="EMBL" id="GBRH01269992">
    <property type="protein sequence ID" value="JAD27903.1"/>
    <property type="molecule type" value="Transcribed_RNA"/>
</dbReference>
<organism evidence="1">
    <name type="scientific">Arundo donax</name>
    <name type="common">Giant reed</name>
    <name type="synonym">Donax arundinaceus</name>
    <dbReference type="NCBI Taxonomy" id="35708"/>
    <lineage>
        <taxon>Eukaryota</taxon>
        <taxon>Viridiplantae</taxon>
        <taxon>Streptophyta</taxon>
        <taxon>Embryophyta</taxon>
        <taxon>Tracheophyta</taxon>
        <taxon>Spermatophyta</taxon>
        <taxon>Magnoliopsida</taxon>
        <taxon>Liliopsida</taxon>
        <taxon>Poales</taxon>
        <taxon>Poaceae</taxon>
        <taxon>PACMAD clade</taxon>
        <taxon>Arundinoideae</taxon>
        <taxon>Arundineae</taxon>
        <taxon>Arundo</taxon>
    </lineage>
</organism>
<proteinExistence type="predicted"/>
<protein>
    <submittedName>
        <fullName evidence="1">Uncharacterized protein</fullName>
    </submittedName>
</protein>